<accession>A0A5B6X5M2</accession>
<evidence type="ECO:0000313" key="2">
    <source>
        <dbReference type="Proteomes" id="UP000325315"/>
    </source>
</evidence>
<gene>
    <name evidence="1" type="ORF">EPI10_032721</name>
</gene>
<dbReference type="EMBL" id="SMMG02000001">
    <property type="protein sequence ID" value="KAA3489043.1"/>
    <property type="molecule type" value="Genomic_DNA"/>
</dbReference>
<comment type="caution">
    <text evidence="1">The sequence shown here is derived from an EMBL/GenBank/DDBJ whole genome shotgun (WGS) entry which is preliminary data.</text>
</comment>
<dbReference type="Proteomes" id="UP000325315">
    <property type="component" value="Unassembled WGS sequence"/>
</dbReference>
<name>A0A5B6X5M2_9ROSI</name>
<protein>
    <submittedName>
        <fullName evidence="1">Uncharacterized protein</fullName>
    </submittedName>
</protein>
<organism evidence="1 2">
    <name type="scientific">Gossypium australe</name>
    <dbReference type="NCBI Taxonomy" id="47621"/>
    <lineage>
        <taxon>Eukaryota</taxon>
        <taxon>Viridiplantae</taxon>
        <taxon>Streptophyta</taxon>
        <taxon>Embryophyta</taxon>
        <taxon>Tracheophyta</taxon>
        <taxon>Spermatophyta</taxon>
        <taxon>Magnoliopsida</taxon>
        <taxon>eudicotyledons</taxon>
        <taxon>Gunneridae</taxon>
        <taxon>Pentapetalae</taxon>
        <taxon>rosids</taxon>
        <taxon>malvids</taxon>
        <taxon>Malvales</taxon>
        <taxon>Malvaceae</taxon>
        <taxon>Malvoideae</taxon>
        <taxon>Gossypium</taxon>
    </lineage>
</organism>
<keyword evidence="2" id="KW-1185">Reference proteome</keyword>
<evidence type="ECO:0000313" key="1">
    <source>
        <dbReference type="EMBL" id="KAA3489043.1"/>
    </source>
</evidence>
<proteinExistence type="predicted"/>
<sequence>MAQKHLIAFHVSSHYGFYIIPRTKQPLQRNQKKNQQIFDLFIDELTTHFPLTDSEYLVKTKGKRRKIFY</sequence>
<reference evidence="2" key="1">
    <citation type="journal article" date="2019" name="Plant Biotechnol. J.">
        <title>Genome sequencing of the Australian wild diploid species Gossypium australe highlights disease resistance and delayed gland morphogenesis.</title>
        <authorList>
            <person name="Cai Y."/>
            <person name="Cai X."/>
            <person name="Wang Q."/>
            <person name="Wang P."/>
            <person name="Zhang Y."/>
            <person name="Cai C."/>
            <person name="Xu Y."/>
            <person name="Wang K."/>
            <person name="Zhou Z."/>
            <person name="Wang C."/>
            <person name="Geng S."/>
            <person name="Li B."/>
            <person name="Dong Q."/>
            <person name="Hou Y."/>
            <person name="Wang H."/>
            <person name="Ai P."/>
            <person name="Liu Z."/>
            <person name="Yi F."/>
            <person name="Sun M."/>
            <person name="An G."/>
            <person name="Cheng J."/>
            <person name="Zhang Y."/>
            <person name="Shi Q."/>
            <person name="Xie Y."/>
            <person name="Shi X."/>
            <person name="Chang Y."/>
            <person name="Huang F."/>
            <person name="Chen Y."/>
            <person name="Hong S."/>
            <person name="Mi L."/>
            <person name="Sun Q."/>
            <person name="Zhang L."/>
            <person name="Zhou B."/>
            <person name="Peng R."/>
            <person name="Zhang X."/>
            <person name="Liu F."/>
        </authorList>
    </citation>
    <scope>NUCLEOTIDE SEQUENCE [LARGE SCALE GENOMIC DNA]</scope>
    <source>
        <strain evidence="2">cv. PA1801</strain>
    </source>
</reference>
<dbReference type="AlphaFoldDB" id="A0A5B6X5M2"/>